<comment type="cofactor">
    <cofactor evidence="1">
        <name>FMN</name>
        <dbReference type="ChEBI" id="CHEBI:58210"/>
    </cofactor>
</comment>
<evidence type="ECO:0000256" key="6">
    <source>
        <dbReference type="ARBA" id="ARBA00022630"/>
    </source>
</evidence>
<accession>A0A398BDJ2</accession>
<dbReference type="Proteomes" id="UP000265816">
    <property type="component" value="Unassembled WGS sequence"/>
</dbReference>
<keyword evidence="6" id="KW-0285">Flavoprotein</keyword>
<evidence type="ECO:0000256" key="11">
    <source>
        <dbReference type="ARBA" id="ARBA00031155"/>
    </source>
</evidence>
<dbReference type="SUPFAM" id="SSF51412">
    <property type="entry name" value="Inosine monophosphate dehydrogenase (IMPDH)"/>
    <property type="match status" value="1"/>
</dbReference>
<keyword evidence="14" id="KW-1185">Reference proteome</keyword>
<comment type="caution">
    <text evidence="13">The sequence shown here is derived from an EMBL/GenBank/DDBJ whole genome shotgun (WGS) entry which is preliminary data.</text>
</comment>
<name>A0A398BDJ2_9BACI</name>
<organism evidence="13 14">
    <name type="scientific">Mesobacillus zeae</name>
    <dbReference type="NCBI Taxonomy" id="1917180"/>
    <lineage>
        <taxon>Bacteria</taxon>
        <taxon>Bacillati</taxon>
        <taxon>Bacillota</taxon>
        <taxon>Bacilli</taxon>
        <taxon>Bacillales</taxon>
        <taxon>Bacillaceae</taxon>
        <taxon>Mesobacillus</taxon>
    </lineage>
</organism>
<dbReference type="AlphaFoldDB" id="A0A398BDJ2"/>
<dbReference type="CDD" id="cd04730">
    <property type="entry name" value="NPD_like"/>
    <property type="match status" value="1"/>
</dbReference>
<dbReference type="PANTHER" id="PTHR42747">
    <property type="entry name" value="NITRONATE MONOOXYGENASE-RELATED"/>
    <property type="match status" value="1"/>
</dbReference>
<keyword evidence="7" id="KW-0288">FMN</keyword>
<dbReference type="FunFam" id="3.20.20.70:FF:000154">
    <property type="entry name" value="Probable nitronate monooxygenase"/>
    <property type="match status" value="1"/>
</dbReference>
<evidence type="ECO:0000256" key="9">
    <source>
        <dbReference type="ARBA" id="ARBA00023002"/>
    </source>
</evidence>
<dbReference type="GO" id="GO:0000166">
    <property type="term" value="F:nucleotide binding"/>
    <property type="evidence" value="ECO:0007669"/>
    <property type="project" value="UniProtKB-KW"/>
</dbReference>
<keyword evidence="10 13" id="KW-0503">Monooxygenase</keyword>
<evidence type="ECO:0000256" key="1">
    <source>
        <dbReference type="ARBA" id="ARBA00001917"/>
    </source>
</evidence>
<gene>
    <name evidence="13" type="ORF">D1970_02205</name>
</gene>
<comment type="catalytic activity">
    <reaction evidence="12">
        <text>3 propionate 3-nitronate + 3 O2 + H2O = 3 3-oxopropanoate + 2 nitrate + nitrite + H2O2 + 3 H(+)</text>
        <dbReference type="Rhea" id="RHEA:57332"/>
        <dbReference type="ChEBI" id="CHEBI:15377"/>
        <dbReference type="ChEBI" id="CHEBI:15378"/>
        <dbReference type="ChEBI" id="CHEBI:15379"/>
        <dbReference type="ChEBI" id="CHEBI:16240"/>
        <dbReference type="ChEBI" id="CHEBI:16301"/>
        <dbReference type="ChEBI" id="CHEBI:17632"/>
        <dbReference type="ChEBI" id="CHEBI:33190"/>
        <dbReference type="ChEBI" id="CHEBI:136067"/>
    </reaction>
</comment>
<evidence type="ECO:0000256" key="12">
    <source>
        <dbReference type="ARBA" id="ARBA00049401"/>
    </source>
</evidence>
<dbReference type="PANTHER" id="PTHR42747:SF3">
    <property type="entry name" value="NITRONATE MONOOXYGENASE-RELATED"/>
    <property type="match status" value="1"/>
</dbReference>
<comment type="function">
    <text evidence="2">Nitronate monooxygenase that uses molecular oxygen to catalyze the oxidative denitrification of alkyl nitronates. Acts on propionate 3-nitronate (P3N), the presumed physiological substrate. Probably functions in the detoxification of P3N, a metabolic poison produced by plants and fungi as a defense mechanism.</text>
</comment>
<dbReference type="RefSeq" id="WP_119111247.1">
    <property type="nucleotide sequence ID" value="NZ_CBCSEO010000008.1"/>
</dbReference>
<evidence type="ECO:0000256" key="2">
    <source>
        <dbReference type="ARBA" id="ARBA00003535"/>
    </source>
</evidence>
<evidence type="ECO:0000256" key="10">
    <source>
        <dbReference type="ARBA" id="ARBA00023033"/>
    </source>
</evidence>
<evidence type="ECO:0000256" key="3">
    <source>
        <dbReference type="ARBA" id="ARBA00009881"/>
    </source>
</evidence>
<dbReference type="InterPro" id="IPR013785">
    <property type="entry name" value="Aldolase_TIM"/>
</dbReference>
<dbReference type="OrthoDB" id="9778912at2"/>
<keyword evidence="9" id="KW-0560">Oxidoreductase</keyword>
<dbReference type="Pfam" id="PF03060">
    <property type="entry name" value="NMO"/>
    <property type="match status" value="1"/>
</dbReference>
<dbReference type="GO" id="GO:0018580">
    <property type="term" value="F:nitronate monooxygenase activity"/>
    <property type="evidence" value="ECO:0007669"/>
    <property type="project" value="InterPro"/>
</dbReference>
<evidence type="ECO:0000256" key="8">
    <source>
        <dbReference type="ARBA" id="ARBA00022741"/>
    </source>
</evidence>
<dbReference type="EMBL" id="QWVT01000007">
    <property type="protein sequence ID" value="RID88329.1"/>
    <property type="molecule type" value="Genomic_DNA"/>
</dbReference>
<dbReference type="GO" id="GO:0009636">
    <property type="term" value="P:response to toxic substance"/>
    <property type="evidence" value="ECO:0007669"/>
    <property type="project" value="UniProtKB-KW"/>
</dbReference>
<evidence type="ECO:0000313" key="14">
    <source>
        <dbReference type="Proteomes" id="UP000265816"/>
    </source>
</evidence>
<protein>
    <recommendedName>
        <fullName evidence="4">Probable nitronate monooxygenase</fullName>
    </recommendedName>
    <alternativeName>
        <fullName evidence="11">Propionate 3-nitronate monooxygenase</fullName>
    </alternativeName>
</protein>
<evidence type="ECO:0000256" key="5">
    <source>
        <dbReference type="ARBA" id="ARBA00022575"/>
    </source>
</evidence>
<evidence type="ECO:0000256" key="4">
    <source>
        <dbReference type="ARBA" id="ARBA00013457"/>
    </source>
</evidence>
<comment type="similarity">
    <text evidence="3">Belongs to the nitronate monooxygenase family. NMO class I subfamily.</text>
</comment>
<dbReference type="InterPro" id="IPR004136">
    <property type="entry name" value="NMO"/>
</dbReference>
<reference evidence="13 14" key="1">
    <citation type="submission" date="2018-08" db="EMBL/GenBank/DDBJ databases">
        <title>Bacillus jemisoniae sp. nov., Bacillus chryseoplanitiae sp. nov., Bacillus resnikiae sp. nov., and Bacillus frankliniae sp. nov., isolated from Viking spacecraft and associated surfaces.</title>
        <authorList>
            <person name="Seuylemezian A."/>
            <person name="Vaishampayan P."/>
        </authorList>
    </citation>
    <scope>NUCLEOTIDE SEQUENCE [LARGE SCALE GENOMIC DNA]</scope>
    <source>
        <strain evidence="13 14">JJ-247</strain>
    </source>
</reference>
<dbReference type="Gene3D" id="3.20.20.70">
    <property type="entry name" value="Aldolase class I"/>
    <property type="match status" value="1"/>
</dbReference>
<proteinExistence type="inferred from homology"/>
<sequence length="360" mass="38461">MKKGHFLKQMGIDYPIIQAPMAGGVTTNELVAAVSNAGGLGMVGAGYLNPSQLSEQILSIREMTDKPFGVNLFVASTVHIDQKRINRSQKLLSPLAEQLGIENNSAPLPSQEEIDSTFRQHIDVLLKKGVRICSFTFGIPEAEVIQKLKTEGVFVIGTATTVEEASLNEKAGMDAVVLQGSEAGGHRGTFAAAPEKGQVGLMSLIPQAADKVGIPLIASGGIMDGRGLLAAKILGASAVQMGSAFLVCNESGAHTVHKDAILQACDDGTILTRSFSGKLARGINNVFIQSLKGYEEEFPEFPVQNTLTSKIRKTASLQQNPDYMSLWSGQSPLLARPLSASDLVLKVMEEAKIAERDWMK</sequence>
<keyword evidence="5" id="KW-0216">Detoxification</keyword>
<evidence type="ECO:0000256" key="7">
    <source>
        <dbReference type="ARBA" id="ARBA00022643"/>
    </source>
</evidence>
<keyword evidence="8" id="KW-0547">Nucleotide-binding</keyword>
<evidence type="ECO:0000313" key="13">
    <source>
        <dbReference type="EMBL" id="RID88329.1"/>
    </source>
</evidence>